<keyword evidence="2" id="KW-1185">Reference proteome</keyword>
<dbReference type="AlphaFoldDB" id="A0AAN6P9D7"/>
<evidence type="ECO:0000313" key="1">
    <source>
        <dbReference type="EMBL" id="KAK4033185.1"/>
    </source>
</evidence>
<dbReference type="EMBL" id="MU854547">
    <property type="protein sequence ID" value="KAK4033185.1"/>
    <property type="molecule type" value="Genomic_DNA"/>
</dbReference>
<accession>A0AAN6P9D7</accession>
<protein>
    <recommendedName>
        <fullName evidence="3">Aminoglycoside phosphotransferase domain-containing protein</fullName>
    </recommendedName>
</protein>
<dbReference type="InterPro" id="IPR051678">
    <property type="entry name" value="AGP_Transferase"/>
</dbReference>
<feature type="non-terminal residue" evidence="1">
    <location>
        <position position="1"/>
    </location>
</feature>
<evidence type="ECO:0008006" key="3">
    <source>
        <dbReference type="Google" id="ProtNLM"/>
    </source>
</evidence>
<dbReference type="PANTHER" id="PTHR21310">
    <property type="entry name" value="AMINOGLYCOSIDE PHOSPHOTRANSFERASE-RELATED-RELATED"/>
    <property type="match status" value="1"/>
</dbReference>
<comment type="caution">
    <text evidence="1">The sequence shown here is derived from an EMBL/GenBank/DDBJ whole genome shotgun (WGS) entry which is preliminary data.</text>
</comment>
<organism evidence="1 2">
    <name type="scientific">Parachaetomium inaequale</name>
    <dbReference type="NCBI Taxonomy" id="2588326"/>
    <lineage>
        <taxon>Eukaryota</taxon>
        <taxon>Fungi</taxon>
        <taxon>Dikarya</taxon>
        <taxon>Ascomycota</taxon>
        <taxon>Pezizomycotina</taxon>
        <taxon>Sordariomycetes</taxon>
        <taxon>Sordariomycetidae</taxon>
        <taxon>Sordariales</taxon>
        <taxon>Chaetomiaceae</taxon>
        <taxon>Parachaetomium</taxon>
    </lineage>
</organism>
<sequence>RYLRSATRIPIARIHAFGQGVWPRAAAEENNMPWFSYLIHDFVPGNPLDISLFTKDMLNQGRKRHFYSQLIDILAQLRQQEFDRAGSLMPDPDGGDKPIVGNALSAALNEAQINNQKDMATLPARFSSATDFALHQHSLLAEAYELPESDMPLWLAGVQAVAVPDLKKFVLQHLDPRWEKGPFVLAHTNLRWADIIVDEALNIQGIVNWEWAATVPRQLSMPPPWLAGIPAEGIGRDVHQLEYWKFYGILTAKAARSQTCRQLAEDWRGDLLKRVDLDLAVALLHPSRFSAVYCRRILPRFHKKYFGETTKDILLRLLKDMDGADTAEIRGYMERCERYTEYLKENNLYVPPKWTDKGKWRG</sequence>
<gene>
    <name evidence="1" type="ORF">C8A01DRAFT_19845</name>
</gene>
<dbReference type="PANTHER" id="PTHR21310:SF37">
    <property type="entry name" value="AMINOGLYCOSIDE PHOSPHOTRANSFERASE DOMAIN-CONTAINING PROTEIN"/>
    <property type="match status" value="1"/>
</dbReference>
<name>A0AAN6P9D7_9PEZI</name>
<proteinExistence type="predicted"/>
<reference evidence="2" key="1">
    <citation type="journal article" date="2023" name="Mol. Phylogenet. Evol.">
        <title>Genome-scale phylogeny and comparative genomics of the fungal order Sordariales.</title>
        <authorList>
            <person name="Hensen N."/>
            <person name="Bonometti L."/>
            <person name="Westerberg I."/>
            <person name="Brannstrom I.O."/>
            <person name="Guillou S."/>
            <person name="Cros-Aarteil S."/>
            <person name="Calhoun S."/>
            <person name="Haridas S."/>
            <person name="Kuo A."/>
            <person name="Mondo S."/>
            <person name="Pangilinan J."/>
            <person name="Riley R."/>
            <person name="LaButti K."/>
            <person name="Andreopoulos B."/>
            <person name="Lipzen A."/>
            <person name="Chen C."/>
            <person name="Yan M."/>
            <person name="Daum C."/>
            <person name="Ng V."/>
            <person name="Clum A."/>
            <person name="Steindorff A."/>
            <person name="Ohm R.A."/>
            <person name="Martin F."/>
            <person name="Silar P."/>
            <person name="Natvig D.O."/>
            <person name="Lalanne C."/>
            <person name="Gautier V."/>
            <person name="Ament-Velasquez S.L."/>
            <person name="Kruys A."/>
            <person name="Hutchinson M.I."/>
            <person name="Powell A.J."/>
            <person name="Barry K."/>
            <person name="Miller A.N."/>
            <person name="Grigoriev I.V."/>
            <person name="Debuchy R."/>
            <person name="Gladieux P."/>
            <person name="Hiltunen Thoren M."/>
            <person name="Johannesson H."/>
        </authorList>
    </citation>
    <scope>NUCLEOTIDE SEQUENCE [LARGE SCALE GENOMIC DNA]</scope>
    <source>
        <strain evidence="2">CBS 284.82</strain>
    </source>
</reference>
<dbReference type="Proteomes" id="UP001303115">
    <property type="component" value="Unassembled WGS sequence"/>
</dbReference>
<evidence type="ECO:0000313" key="2">
    <source>
        <dbReference type="Proteomes" id="UP001303115"/>
    </source>
</evidence>